<protein>
    <recommendedName>
        <fullName evidence="5">MYND-type domain-containing protein</fullName>
    </recommendedName>
</protein>
<dbReference type="AlphaFoldDB" id="A0AAE1CDC6"/>
<evidence type="ECO:0000256" key="2">
    <source>
        <dbReference type="ARBA" id="ARBA00022771"/>
    </source>
</evidence>
<accession>A0AAE1CDC6</accession>
<feature type="domain" description="MYND-type" evidence="5">
    <location>
        <begin position="147"/>
        <end position="192"/>
    </location>
</feature>
<proteinExistence type="predicted"/>
<evidence type="ECO:0000313" key="7">
    <source>
        <dbReference type="Proteomes" id="UP001270362"/>
    </source>
</evidence>
<comment type="caution">
    <text evidence="6">The sequence shown here is derived from an EMBL/GenBank/DDBJ whole genome shotgun (WGS) entry which is preliminary data.</text>
</comment>
<reference evidence="6" key="2">
    <citation type="submission" date="2023-06" db="EMBL/GenBank/DDBJ databases">
        <authorList>
            <consortium name="Lawrence Berkeley National Laboratory"/>
            <person name="Haridas S."/>
            <person name="Hensen N."/>
            <person name="Bonometti L."/>
            <person name="Westerberg I."/>
            <person name="Brannstrom I.O."/>
            <person name="Guillou S."/>
            <person name="Cros-Aarteil S."/>
            <person name="Calhoun S."/>
            <person name="Kuo A."/>
            <person name="Mondo S."/>
            <person name="Pangilinan J."/>
            <person name="Riley R."/>
            <person name="Labutti K."/>
            <person name="Andreopoulos B."/>
            <person name="Lipzen A."/>
            <person name="Chen C."/>
            <person name="Yanf M."/>
            <person name="Daum C."/>
            <person name="Ng V."/>
            <person name="Clum A."/>
            <person name="Steindorff A."/>
            <person name="Ohm R."/>
            <person name="Martin F."/>
            <person name="Silar P."/>
            <person name="Natvig D."/>
            <person name="Lalanne C."/>
            <person name="Gautier V."/>
            <person name="Ament-Velasquez S.L."/>
            <person name="Kruys A."/>
            <person name="Hutchinson M.I."/>
            <person name="Powell A.J."/>
            <person name="Barry K."/>
            <person name="Miller A.N."/>
            <person name="Grigoriev I.V."/>
            <person name="Debuchy R."/>
            <person name="Gladieux P."/>
            <person name="Thoren M.H."/>
            <person name="Johannesson H."/>
        </authorList>
    </citation>
    <scope>NUCLEOTIDE SEQUENCE</scope>
    <source>
        <strain evidence="6">CBS 314.62</strain>
    </source>
</reference>
<dbReference type="PROSITE" id="PS50865">
    <property type="entry name" value="ZF_MYND_2"/>
    <property type="match status" value="1"/>
</dbReference>
<gene>
    <name evidence="6" type="ORF">B0T22DRAFT_172636</name>
</gene>
<evidence type="ECO:0000256" key="1">
    <source>
        <dbReference type="ARBA" id="ARBA00022723"/>
    </source>
</evidence>
<reference evidence="6" key="1">
    <citation type="journal article" date="2023" name="Mol. Phylogenet. Evol.">
        <title>Genome-scale phylogeny and comparative genomics of the fungal order Sordariales.</title>
        <authorList>
            <person name="Hensen N."/>
            <person name="Bonometti L."/>
            <person name="Westerberg I."/>
            <person name="Brannstrom I.O."/>
            <person name="Guillou S."/>
            <person name="Cros-Aarteil S."/>
            <person name="Calhoun S."/>
            <person name="Haridas S."/>
            <person name="Kuo A."/>
            <person name="Mondo S."/>
            <person name="Pangilinan J."/>
            <person name="Riley R."/>
            <person name="LaButti K."/>
            <person name="Andreopoulos B."/>
            <person name="Lipzen A."/>
            <person name="Chen C."/>
            <person name="Yan M."/>
            <person name="Daum C."/>
            <person name="Ng V."/>
            <person name="Clum A."/>
            <person name="Steindorff A."/>
            <person name="Ohm R.A."/>
            <person name="Martin F."/>
            <person name="Silar P."/>
            <person name="Natvig D.O."/>
            <person name="Lalanne C."/>
            <person name="Gautier V."/>
            <person name="Ament-Velasquez S.L."/>
            <person name="Kruys A."/>
            <person name="Hutchinson M.I."/>
            <person name="Powell A.J."/>
            <person name="Barry K."/>
            <person name="Miller A.N."/>
            <person name="Grigoriev I.V."/>
            <person name="Debuchy R."/>
            <person name="Gladieux P."/>
            <person name="Hiltunen Thoren M."/>
            <person name="Johannesson H."/>
        </authorList>
    </citation>
    <scope>NUCLEOTIDE SEQUENCE</scope>
    <source>
        <strain evidence="6">CBS 314.62</strain>
    </source>
</reference>
<dbReference type="SUPFAM" id="SSF144232">
    <property type="entry name" value="HIT/MYND zinc finger-like"/>
    <property type="match status" value="1"/>
</dbReference>
<dbReference type="Proteomes" id="UP001270362">
    <property type="component" value="Unassembled WGS sequence"/>
</dbReference>
<keyword evidence="2 4" id="KW-0863">Zinc-finger</keyword>
<dbReference type="GO" id="GO:0008270">
    <property type="term" value="F:zinc ion binding"/>
    <property type="evidence" value="ECO:0007669"/>
    <property type="project" value="UniProtKB-KW"/>
</dbReference>
<evidence type="ECO:0000313" key="6">
    <source>
        <dbReference type="EMBL" id="KAK3689464.1"/>
    </source>
</evidence>
<dbReference type="Pfam" id="PF01753">
    <property type="entry name" value="zf-MYND"/>
    <property type="match status" value="1"/>
</dbReference>
<evidence type="ECO:0000256" key="4">
    <source>
        <dbReference type="PROSITE-ProRule" id="PRU00134"/>
    </source>
</evidence>
<dbReference type="Gene3D" id="6.10.140.2220">
    <property type="match status" value="1"/>
</dbReference>
<keyword evidence="7" id="KW-1185">Reference proteome</keyword>
<evidence type="ECO:0000256" key="3">
    <source>
        <dbReference type="ARBA" id="ARBA00022833"/>
    </source>
</evidence>
<organism evidence="6 7">
    <name type="scientific">Podospora appendiculata</name>
    <dbReference type="NCBI Taxonomy" id="314037"/>
    <lineage>
        <taxon>Eukaryota</taxon>
        <taxon>Fungi</taxon>
        <taxon>Dikarya</taxon>
        <taxon>Ascomycota</taxon>
        <taxon>Pezizomycotina</taxon>
        <taxon>Sordariomycetes</taxon>
        <taxon>Sordariomycetidae</taxon>
        <taxon>Sordariales</taxon>
        <taxon>Podosporaceae</taxon>
        <taxon>Podospora</taxon>
    </lineage>
</organism>
<evidence type="ECO:0000259" key="5">
    <source>
        <dbReference type="PROSITE" id="PS50865"/>
    </source>
</evidence>
<keyword evidence="1" id="KW-0479">Metal-binding</keyword>
<dbReference type="InterPro" id="IPR002893">
    <property type="entry name" value="Znf_MYND"/>
</dbReference>
<name>A0AAE1CDC6_9PEZI</name>
<sequence length="219" mass="25434">MATKFNDFNNAAAFPAWDLLPYDNMIDKRYDDQNGLPKRHWCFLAEIHSYSLLSFLRFRTVVNDDNGQDSIVAFYLDNYDEFDASKLQSGHTLAIVYAQQRFFLDGTYGVRVENPKHVRIFPLGLRKMQYLGYEMQKYYPGENGQKCHGCDRVAEPGETLDRCGGCRTFCYCNKACQVKAWKRERMGHKETCCVVRDPSFHALLKLDFSTYNGPHTFPK</sequence>
<keyword evidence="3" id="KW-0862">Zinc</keyword>
<dbReference type="EMBL" id="JAULSO010000002">
    <property type="protein sequence ID" value="KAK3689464.1"/>
    <property type="molecule type" value="Genomic_DNA"/>
</dbReference>